<evidence type="ECO:0000313" key="1">
    <source>
        <dbReference type="EMBL" id="SET55268.1"/>
    </source>
</evidence>
<accession>A0A1I0FAV6</accession>
<dbReference type="AlphaFoldDB" id="A0A1I0FAV6"/>
<evidence type="ECO:0000313" key="2">
    <source>
        <dbReference type="Proteomes" id="UP000242642"/>
    </source>
</evidence>
<protein>
    <submittedName>
        <fullName evidence="1">Type VI secretion system protein ImpJ</fullName>
    </submittedName>
</protein>
<dbReference type="Pfam" id="PF05936">
    <property type="entry name" value="T6SS_VasE"/>
    <property type="match status" value="1"/>
</dbReference>
<proteinExistence type="predicted"/>
<dbReference type="Proteomes" id="UP000242642">
    <property type="component" value="Unassembled WGS sequence"/>
</dbReference>
<sequence length="458" mass="52016">MKIYRPLWNEGAFLSPQQFQQQSRWEAYTNDRIARLYTAHPWGVVEAQFDNDALTIGRVHCQQLILRLPDGTMIDTDLADDLPPTRDIHEYDVGTRQALTIYLSLPLLHANGENVHLDRSESESSSRLDKQRPRRFKQAWIAVQDLLGSETESLSVERHHLSLRFDGEEHAAYVSCPIGRLVRDGQGPWYYASDFIPPLMAFSASKLLCDQLAQLVTQLSAKRARLMNMRRESNERMADFAVADVSLFWLLNALNTHQSVLTDFVANPTVHPELIYRELARLAGALLTFSLTHEIDSIPTYQHESPEAVFFPLFALIRELLDASLPSRVIALEMERITPNQWRVPLHDDRLKTAADFYLSVRSTLPAHQLMSLFPQLCKVGSPDEVNNLINVALVGIPLIALTHVPAAIPLRLENHYFSLDLTHPSARAMMDSGYCAFYVPSTLPDIQLELFAVLRNE</sequence>
<dbReference type="PANTHER" id="PTHR35566:SF1">
    <property type="entry name" value="TYPE VI SECRETION SYSTEM BASEPLATE COMPONENT TSSK1"/>
    <property type="match status" value="1"/>
</dbReference>
<dbReference type="PANTHER" id="PTHR35566">
    <property type="entry name" value="BLR3599 PROTEIN"/>
    <property type="match status" value="1"/>
</dbReference>
<dbReference type="NCBIfam" id="TIGR03353">
    <property type="entry name" value="VI_chp_4"/>
    <property type="match status" value="1"/>
</dbReference>
<organism evidence="1 2">
    <name type="scientific">Thorsellia anophelis DSM 18579</name>
    <dbReference type="NCBI Taxonomy" id="1123402"/>
    <lineage>
        <taxon>Bacteria</taxon>
        <taxon>Pseudomonadati</taxon>
        <taxon>Pseudomonadota</taxon>
        <taxon>Gammaproteobacteria</taxon>
        <taxon>Enterobacterales</taxon>
        <taxon>Thorselliaceae</taxon>
        <taxon>Thorsellia</taxon>
    </lineage>
</organism>
<dbReference type="OrthoDB" id="9775333at2"/>
<dbReference type="STRING" id="1123402.SAMN02583745_02703"/>
<keyword evidence="2" id="KW-1185">Reference proteome</keyword>
<dbReference type="InterPro" id="IPR010263">
    <property type="entry name" value="T6SS_TssK"/>
</dbReference>
<gene>
    <name evidence="1" type="ORF">SAMN02583745_02703</name>
</gene>
<reference evidence="2" key="1">
    <citation type="submission" date="2016-10" db="EMBL/GenBank/DDBJ databases">
        <authorList>
            <person name="Varghese N."/>
            <person name="Submissions S."/>
        </authorList>
    </citation>
    <scope>NUCLEOTIDE SEQUENCE [LARGE SCALE GENOMIC DNA]</scope>
    <source>
        <strain evidence="2">DSM 18579</strain>
    </source>
</reference>
<name>A0A1I0FAV6_9GAMM</name>
<dbReference type="RefSeq" id="WP_093322188.1">
    <property type="nucleotide sequence ID" value="NZ_FOHV01000038.1"/>
</dbReference>
<dbReference type="EMBL" id="FOHV01000038">
    <property type="protein sequence ID" value="SET55268.1"/>
    <property type="molecule type" value="Genomic_DNA"/>
</dbReference>